<protein>
    <submittedName>
        <fullName evidence="1">Uncharacterized protein</fullName>
    </submittedName>
</protein>
<reference evidence="1" key="1">
    <citation type="thesis" date="2020" institute="ProQuest LLC" country="789 East Eisenhower Parkway, Ann Arbor, MI, USA">
        <title>Comparative Genomics and Chromosome Evolution.</title>
        <authorList>
            <person name="Mudd A.B."/>
        </authorList>
    </citation>
    <scope>NUCLEOTIDE SEQUENCE</scope>
    <source>
        <strain evidence="1">237g6f4</strain>
        <tissue evidence="1">Blood</tissue>
    </source>
</reference>
<evidence type="ECO:0000313" key="2">
    <source>
        <dbReference type="Proteomes" id="UP000824782"/>
    </source>
</evidence>
<dbReference type="AlphaFoldDB" id="A0AAV6YGX4"/>
<dbReference type="Proteomes" id="UP000824782">
    <property type="component" value="Unassembled WGS sequence"/>
</dbReference>
<organism evidence="1 2">
    <name type="scientific">Engystomops pustulosus</name>
    <name type="common">Tungara frog</name>
    <name type="synonym">Physalaemus pustulosus</name>
    <dbReference type="NCBI Taxonomy" id="76066"/>
    <lineage>
        <taxon>Eukaryota</taxon>
        <taxon>Metazoa</taxon>
        <taxon>Chordata</taxon>
        <taxon>Craniata</taxon>
        <taxon>Vertebrata</taxon>
        <taxon>Euteleostomi</taxon>
        <taxon>Amphibia</taxon>
        <taxon>Batrachia</taxon>
        <taxon>Anura</taxon>
        <taxon>Neobatrachia</taxon>
        <taxon>Hyloidea</taxon>
        <taxon>Leptodactylidae</taxon>
        <taxon>Leiuperinae</taxon>
        <taxon>Engystomops</taxon>
    </lineage>
</organism>
<evidence type="ECO:0000313" key="1">
    <source>
        <dbReference type="EMBL" id="KAG8535946.1"/>
    </source>
</evidence>
<sequence length="90" mass="9969">MMCPSGLSDVYHIQRYKCNHIMGSRSFYCQVGGVSICRTSPSSSGPLQFSLAALTHLLHQILTDRRPFLHNHCCILSQCVGFVCPPSPDD</sequence>
<name>A0AAV6YGX4_ENGPU</name>
<dbReference type="EMBL" id="WNYA01053492">
    <property type="protein sequence ID" value="KAG8535946.1"/>
    <property type="molecule type" value="Genomic_DNA"/>
</dbReference>
<comment type="caution">
    <text evidence="1">The sequence shown here is derived from an EMBL/GenBank/DDBJ whole genome shotgun (WGS) entry which is preliminary data.</text>
</comment>
<accession>A0AAV6YGX4</accession>
<proteinExistence type="predicted"/>
<gene>
    <name evidence="1" type="ORF">GDO81_027417</name>
</gene>
<keyword evidence="2" id="KW-1185">Reference proteome</keyword>